<keyword evidence="2" id="KW-1185">Reference proteome</keyword>
<dbReference type="Proteomes" id="UP000479000">
    <property type="component" value="Unassembled WGS sequence"/>
</dbReference>
<feature type="non-terminal residue" evidence="1">
    <location>
        <position position="101"/>
    </location>
</feature>
<proteinExistence type="predicted"/>
<protein>
    <submittedName>
        <fullName evidence="1">Uncharacterized protein</fullName>
    </submittedName>
</protein>
<name>A0A6H5GHD7_9HEMI</name>
<sequence length="101" mass="11624">MRTGGDEVRSDAYITCIVIITINSRHYLSTESCDCDFRNAAPSQQRPDGWGTWIFIECGRAQCVALIAMTLEVDRMIRPRTNYREYGLPWIMANTTHHARQ</sequence>
<evidence type="ECO:0000313" key="1">
    <source>
        <dbReference type="EMBL" id="CAB0002442.1"/>
    </source>
</evidence>
<organism evidence="1 2">
    <name type="scientific">Nesidiocoris tenuis</name>
    <dbReference type="NCBI Taxonomy" id="355587"/>
    <lineage>
        <taxon>Eukaryota</taxon>
        <taxon>Metazoa</taxon>
        <taxon>Ecdysozoa</taxon>
        <taxon>Arthropoda</taxon>
        <taxon>Hexapoda</taxon>
        <taxon>Insecta</taxon>
        <taxon>Pterygota</taxon>
        <taxon>Neoptera</taxon>
        <taxon>Paraneoptera</taxon>
        <taxon>Hemiptera</taxon>
        <taxon>Heteroptera</taxon>
        <taxon>Panheteroptera</taxon>
        <taxon>Cimicomorpha</taxon>
        <taxon>Miridae</taxon>
        <taxon>Dicyphina</taxon>
        <taxon>Nesidiocoris</taxon>
    </lineage>
</organism>
<reference evidence="1 2" key="1">
    <citation type="submission" date="2020-02" db="EMBL/GenBank/DDBJ databases">
        <authorList>
            <person name="Ferguson B K."/>
        </authorList>
    </citation>
    <scope>NUCLEOTIDE SEQUENCE [LARGE SCALE GENOMIC DNA]</scope>
</reference>
<gene>
    <name evidence="1" type="ORF">NTEN_LOCUS8229</name>
</gene>
<dbReference type="EMBL" id="CADCXU010012238">
    <property type="protein sequence ID" value="CAB0002442.1"/>
    <property type="molecule type" value="Genomic_DNA"/>
</dbReference>
<accession>A0A6H5GHD7</accession>
<evidence type="ECO:0000313" key="2">
    <source>
        <dbReference type="Proteomes" id="UP000479000"/>
    </source>
</evidence>
<dbReference type="AlphaFoldDB" id="A0A6H5GHD7"/>